<dbReference type="SUPFAM" id="SSF141318">
    <property type="entry name" value="TM0957-like"/>
    <property type="match status" value="1"/>
</dbReference>
<evidence type="ECO:0000313" key="2">
    <source>
        <dbReference type="EMBL" id="PCC39418.1"/>
    </source>
</evidence>
<proteinExistence type="predicted"/>
<dbReference type="InterPro" id="IPR014582">
    <property type="entry name" value="UCP033535_lipo"/>
</dbReference>
<evidence type="ECO:0008006" key="4">
    <source>
        <dbReference type="Google" id="ProtNLM"/>
    </source>
</evidence>
<dbReference type="Pfam" id="PF10054">
    <property type="entry name" value="DUF2291"/>
    <property type="match status" value="1"/>
</dbReference>
<sequence length="225" mass="23598">MSTAAADAPPAAPRPARRHVKHVGRWIGAALTVIALLVVVLGTKVVPDGQEQELAGPAEFDKSTFGAEEFPAVQEQITERAVPATELAPALLEDPEATAEEHGIEAAGNTVYSTTFTGTVGEGQAGIYDVAIEGMPEDVTVRLQTGPAINGTELRDATGSYDFGQFTNQIEFQDAGAALNDEMKKQVLDPVDPSTLSGKTITVTGAFTAINPEGWLVTPVSLEVQ</sequence>
<dbReference type="RefSeq" id="WP_096164615.1">
    <property type="nucleotide sequence ID" value="NZ_BAAAIQ010000055.1"/>
</dbReference>
<evidence type="ECO:0000313" key="3">
    <source>
        <dbReference type="Proteomes" id="UP000218598"/>
    </source>
</evidence>
<dbReference type="InterPro" id="IPR036215">
    <property type="entry name" value="TM0957-like_sf"/>
</dbReference>
<keyword evidence="1" id="KW-1133">Transmembrane helix</keyword>
<feature type="transmembrane region" description="Helical" evidence="1">
    <location>
        <begin position="23"/>
        <end position="42"/>
    </location>
</feature>
<comment type="caution">
    <text evidence="2">The sequence shown here is derived from an EMBL/GenBank/DDBJ whole genome shotgun (WGS) entry which is preliminary data.</text>
</comment>
<dbReference type="PIRSF" id="PIRSF033535">
    <property type="entry name" value="UCP033535_plp"/>
    <property type="match status" value="1"/>
</dbReference>
<reference evidence="2 3" key="1">
    <citation type="journal article" date="2017" name="Elife">
        <title>Extensive horizontal gene transfer in cheese-associated bacteria.</title>
        <authorList>
            <person name="Bonham K.S."/>
            <person name="Wolfe B.E."/>
            <person name="Dutton R.J."/>
        </authorList>
    </citation>
    <scope>NUCLEOTIDE SEQUENCE [LARGE SCALE GENOMIC DNA]</scope>
    <source>
        <strain evidence="2 3">341_9</strain>
    </source>
</reference>
<keyword evidence="1" id="KW-0472">Membrane</keyword>
<dbReference type="EMBL" id="NRGR01000015">
    <property type="protein sequence ID" value="PCC39418.1"/>
    <property type="molecule type" value="Genomic_DNA"/>
</dbReference>
<keyword evidence="1" id="KW-0812">Transmembrane</keyword>
<evidence type="ECO:0000256" key="1">
    <source>
        <dbReference type="SAM" id="Phobius"/>
    </source>
</evidence>
<dbReference type="GeneID" id="95327236"/>
<dbReference type="Proteomes" id="UP000218598">
    <property type="component" value="Unassembled WGS sequence"/>
</dbReference>
<dbReference type="AlphaFoldDB" id="A0A2A3YJG4"/>
<keyword evidence="3" id="KW-1185">Reference proteome</keyword>
<gene>
    <name evidence="2" type="ORF">CIK66_09170</name>
</gene>
<organism evidence="2 3">
    <name type="scientific">Brachybacterium alimentarium</name>
    <dbReference type="NCBI Taxonomy" id="47845"/>
    <lineage>
        <taxon>Bacteria</taxon>
        <taxon>Bacillati</taxon>
        <taxon>Actinomycetota</taxon>
        <taxon>Actinomycetes</taxon>
        <taxon>Micrococcales</taxon>
        <taxon>Dermabacteraceae</taxon>
        <taxon>Brachybacterium</taxon>
    </lineage>
</organism>
<dbReference type="OrthoDB" id="6631333at2"/>
<name>A0A2A3YJG4_9MICO</name>
<accession>A0A2A3YJG4</accession>
<protein>
    <recommendedName>
        <fullName evidence="4">DUF2291 domain-containing protein</fullName>
    </recommendedName>
</protein>